<evidence type="ECO:0000256" key="1">
    <source>
        <dbReference type="ARBA" id="ARBA00023002"/>
    </source>
</evidence>
<dbReference type="PANTHER" id="PTHR43476">
    <property type="entry name" value="3-(3-HYDROXY-PHENYL)PROPIONATE/3-HYDROXYCINNAMIC ACID HYDROXYLASE"/>
    <property type="match status" value="1"/>
</dbReference>
<evidence type="ECO:0000313" key="4">
    <source>
        <dbReference type="Proteomes" id="UP000287547"/>
    </source>
</evidence>
<dbReference type="GO" id="GO:0019622">
    <property type="term" value="P:3-(3-hydroxy)phenylpropionate catabolic process"/>
    <property type="evidence" value="ECO:0007669"/>
    <property type="project" value="TreeGrafter"/>
</dbReference>
<dbReference type="SUPFAM" id="SSF51905">
    <property type="entry name" value="FAD/NAD(P)-binding domain"/>
    <property type="match status" value="1"/>
</dbReference>
<accession>A0A428ZDU7</accession>
<dbReference type="InterPro" id="IPR050631">
    <property type="entry name" value="PheA/TfdB_FAD_monoxygenase"/>
</dbReference>
<dbReference type="Gene3D" id="3.50.50.60">
    <property type="entry name" value="FAD/NAD(P)-binding domain"/>
    <property type="match status" value="1"/>
</dbReference>
<keyword evidence="3" id="KW-0503">Monooxygenase</keyword>
<dbReference type="EMBL" id="QHKI01000009">
    <property type="protein sequence ID" value="RSM86221.1"/>
    <property type="molecule type" value="Genomic_DNA"/>
</dbReference>
<dbReference type="AlphaFoldDB" id="A0A428ZDU7"/>
<dbReference type="GO" id="GO:0008688">
    <property type="term" value="F:3-(3-hydroxyphenyl)propionate hydroxylase activity"/>
    <property type="evidence" value="ECO:0007669"/>
    <property type="project" value="TreeGrafter"/>
</dbReference>
<dbReference type="InterPro" id="IPR002938">
    <property type="entry name" value="FAD-bd"/>
</dbReference>
<name>A0A428ZDU7_KIBAR</name>
<gene>
    <name evidence="3" type="ORF">DMH04_13660</name>
</gene>
<dbReference type="Gene3D" id="3.30.70.2450">
    <property type="match status" value="1"/>
</dbReference>
<dbReference type="OrthoDB" id="8670884at2"/>
<dbReference type="Proteomes" id="UP000287547">
    <property type="component" value="Unassembled WGS sequence"/>
</dbReference>
<organism evidence="3 4">
    <name type="scientific">Kibdelosporangium aridum</name>
    <dbReference type="NCBI Taxonomy" id="2030"/>
    <lineage>
        <taxon>Bacteria</taxon>
        <taxon>Bacillati</taxon>
        <taxon>Actinomycetota</taxon>
        <taxon>Actinomycetes</taxon>
        <taxon>Pseudonocardiales</taxon>
        <taxon>Pseudonocardiaceae</taxon>
        <taxon>Kibdelosporangium</taxon>
    </lineage>
</organism>
<reference evidence="3 4" key="1">
    <citation type="submission" date="2018-05" db="EMBL/GenBank/DDBJ databases">
        <title>Evolution of GPA BGCs.</title>
        <authorList>
            <person name="Waglechner N."/>
            <person name="Wright G.D."/>
        </authorList>
    </citation>
    <scope>NUCLEOTIDE SEQUENCE [LARGE SCALE GENOMIC DNA]</scope>
    <source>
        <strain evidence="3 4">A82846</strain>
    </source>
</reference>
<evidence type="ECO:0000313" key="3">
    <source>
        <dbReference type="EMBL" id="RSM86221.1"/>
    </source>
</evidence>
<dbReference type="GO" id="GO:0071949">
    <property type="term" value="F:FAD binding"/>
    <property type="evidence" value="ECO:0007669"/>
    <property type="project" value="InterPro"/>
</dbReference>
<dbReference type="InterPro" id="IPR036188">
    <property type="entry name" value="FAD/NAD-bd_sf"/>
</dbReference>
<sequence>MGETPVLVVGAGPVGLATALALRARDVPVVVLEAESHDRIRPGSRALYVHRDSLKLLESMRGGVGKRLVARGILWNVRRTLFRGREVYARTYPPYQGKEDMPPFTSLRQTDTERILLDACAQSGVAVHWDSEVTSIAPDATGVTVTTASGASWRASHVVAADGARSTVRKKAGIGLHGSTADGFHVVVDISDEGPRLERVFHYRHPAMNGRHVLTVPYTGGFQVDLQCAADDKPDEIASPEAVRAWLPGVIGAVQEDRITWISVYRFRQLIADSFVDATGRVLLVGEAAHLFPPFGARGMNSGFADADAAATAVASANRDRAIAEFATRRRAAALSNSAAAGAALKHMRPSGGVARARQLTAARLAPLVPRFGAWLERAPYGQVSTMVNGYQRASSESRSPCGCRH</sequence>
<evidence type="ECO:0000259" key="2">
    <source>
        <dbReference type="Pfam" id="PF01494"/>
    </source>
</evidence>
<comment type="caution">
    <text evidence="3">The sequence shown here is derived from an EMBL/GenBank/DDBJ whole genome shotgun (WGS) entry which is preliminary data.</text>
</comment>
<dbReference type="RefSeq" id="WP_063758495.1">
    <property type="nucleotide sequence ID" value="NZ_QHKI01000009.1"/>
</dbReference>
<feature type="domain" description="FAD-binding" evidence="2">
    <location>
        <begin position="3"/>
        <end position="322"/>
    </location>
</feature>
<keyword evidence="1" id="KW-0560">Oxidoreductase</keyword>
<proteinExistence type="predicted"/>
<dbReference type="PRINTS" id="PR00420">
    <property type="entry name" value="RNGMNOXGNASE"/>
</dbReference>
<dbReference type="Pfam" id="PF01494">
    <property type="entry name" value="FAD_binding_3"/>
    <property type="match status" value="1"/>
</dbReference>
<dbReference type="PANTHER" id="PTHR43476:SF3">
    <property type="entry name" value="FAD-BINDING MONOOXYGENASE"/>
    <property type="match status" value="1"/>
</dbReference>
<protein>
    <submittedName>
        <fullName evidence="3">Monooxygenase</fullName>
    </submittedName>
</protein>